<accession>A0A6A0A9A3</accession>
<dbReference type="AlphaFoldDB" id="A0A6A0A9A3"/>
<dbReference type="GO" id="GO:0016301">
    <property type="term" value="F:kinase activity"/>
    <property type="evidence" value="ECO:0007669"/>
    <property type="project" value="UniProtKB-KW"/>
</dbReference>
<evidence type="ECO:0000256" key="2">
    <source>
        <dbReference type="ARBA" id="ARBA00022741"/>
    </source>
</evidence>
<dbReference type="GO" id="GO:0005524">
    <property type="term" value="F:ATP binding"/>
    <property type="evidence" value="ECO:0007669"/>
    <property type="project" value="UniProtKB-KW"/>
</dbReference>
<evidence type="ECO:0000313" key="6">
    <source>
        <dbReference type="Proteomes" id="UP000485058"/>
    </source>
</evidence>
<proteinExistence type="predicted"/>
<comment type="caution">
    <text evidence="5">The sequence shown here is derived from an EMBL/GenBank/DDBJ whole genome shotgun (WGS) entry which is preliminary data.</text>
</comment>
<keyword evidence="2" id="KW-0547">Nucleotide-binding</keyword>
<feature type="non-terminal residue" evidence="5">
    <location>
        <position position="1"/>
    </location>
</feature>
<keyword evidence="4" id="KW-0067">ATP-binding</keyword>
<protein>
    <submittedName>
        <fullName evidence="5">Homoserine kinase</fullName>
    </submittedName>
</protein>
<dbReference type="Proteomes" id="UP000485058">
    <property type="component" value="Unassembled WGS sequence"/>
</dbReference>
<organism evidence="5 6">
    <name type="scientific">Haematococcus lacustris</name>
    <name type="common">Green alga</name>
    <name type="synonym">Haematococcus pluvialis</name>
    <dbReference type="NCBI Taxonomy" id="44745"/>
    <lineage>
        <taxon>Eukaryota</taxon>
        <taxon>Viridiplantae</taxon>
        <taxon>Chlorophyta</taxon>
        <taxon>core chlorophytes</taxon>
        <taxon>Chlorophyceae</taxon>
        <taxon>CS clade</taxon>
        <taxon>Chlamydomonadales</taxon>
        <taxon>Haematococcaceae</taxon>
        <taxon>Haematococcus</taxon>
    </lineage>
</organism>
<reference evidence="5 6" key="1">
    <citation type="submission" date="2020-02" db="EMBL/GenBank/DDBJ databases">
        <title>Draft genome sequence of Haematococcus lacustris strain NIES-144.</title>
        <authorList>
            <person name="Morimoto D."/>
            <person name="Nakagawa S."/>
            <person name="Yoshida T."/>
            <person name="Sawayama S."/>
        </authorList>
    </citation>
    <scope>NUCLEOTIDE SEQUENCE [LARGE SCALE GENOMIC DNA]</scope>
    <source>
        <strain evidence="5 6">NIES-144</strain>
    </source>
</reference>
<evidence type="ECO:0000256" key="3">
    <source>
        <dbReference type="ARBA" id="ARBA00022777"/>
    </source>
</evidence>
<sequence>VVLIDKIEGDKGRLSLDPAKNCIGIAAQETLKLLGPVTCGVGLTLHKPGVVLIDKIEGDKGRLSLDPAKNCIGIAAQETLKLLGPVTCGVGLTLHKVLGL</sequence>
<keyword evidence="6" id="KW-1185">Reference proteome</keyword>
<evidence type="ECO:0000256" key="1">
    <source>
        <dbReference type="ARBA" id="ARBA00022679"/>
    </source>
</evidence>
<evidence type="ECO:0000256" key="4">
    <source>
        <dbReference type="ARBA" id="ARBA00022840"/>
    </source>
</evidence>
<keyword evidence="3 5" id="KW-0418">Kinase</keyword>
<dbReference type="PANTHER" id="PTHR20861">
    <property type="entry name" value="HOMOSERINE/4-DIPHOSPHOCYTIDYL-2-C-METHYL-D-ERYTHRITOL KINASE"/>
    <property type="match status" value="1"/>
</dbReference>
<gene>
    <name evidence="5" type="ORF">HaLaN_27947</name>
</gene>
<keyword evidence="1" id="KW-0808">Transferase</keyword>
<name>A0A6A0A9A3_HAELA</name>
<dbReference type="EMBL" id="BLLF01004284">
    <property type="protein sequence ID" value="GFH29309.1"/>
    <property type="molecule type" value="Genomic_DNA"/>
</dbReference>
<evidence type="ECO:0000313" key="5">
    <source>
        <dbReference type="EMBL" id="GFH29309.1"/>
    </source>
</evidence>
<dbReference type="PANTHER" id="PTHR20861:SF1">
    <property type="entry name" value="HOMOSERINE KINASE"/>
    <property type="match status" value="1"/>
</dbReference>